<reference evidence="1" key="1">
    <citation type="submission" date="2018-02" db="EMBL/GenBank/DDBJ databases">
        <title>Rhizophora mucronata_Transcriptome.</title>
        <authorList>
            <person name="Meera S.P."/>
            <person name="Sreeshan A."/>
            <person name="Augustine A."/>
        </authorList>
    </citation>
    <scope>NUCLEOTIDE SEQUENCE</scope>
    <source>
        <tissue evidence="1">Leaf</tissue>
    </source>
</reference>
<dbReference type="InterPro" id="IPR044970">
    <property type="entry name" value="CCB2"/>
</dbReference>
<sequence>MLPNGTCSLLLEPVIQSKCQSTNEMGTSEGFILLISSTEYAYSDKDRAWIRAVANKFRGRA</sequence>
<dbReference type="EMBL" id="GGEC01012851">
    <property type="protein sequence ID" value="MBW93334.1"/>
    <property type="molecule type" value="Transcribed_RNA"/>
</dbReference>
<protein>
    <submittedName>
        <fullName evidence="1">Uncharacterized protein LOC105648509 isoform X2</fullName>
    </submittedName>
</protein>
<proteinExistence type="predicted"/>
<dbReference type="Pfam" id="PF11152">
    <property type="entry name" value="CCB2_CCB4"/>
    <property type="match status" value="1"/>
</dbReference>
<dbReference type="PANTHER" id="PTHR36403">
    <property type="entry name" value="PROTEIN COFACTOR ASSEMBLY OF COMPLEX C SUBUNIT B CCB2, CHLOROPLASTIC"/>
    <property type="match status" value="1"/>
</dbReference>
<name>A0A2P2JIR5_RHIMU</name>
<evidence type="ECO:0000313" key="1">
    <source>
        <dbReference type="EMBL" id="MBW93334.1"/>
    </source>
</evidence>
<dbReference type="AlphaFoldDB" id="A0A2P2JIR5"/>
<dbReference type="PANTHER" id="PTHR36403:SF1">
    <property type="entry name" value="PROTEIN COFACTOR ASSEMBLY OF COMPLEX C SUBUNIT B CCB2, CHLOROPLASTIC"/>
    <property type="match status" value="1"/>
</dbReference>
<accession>A0A2P2JIR5</accession>
<organism evidence="1">
    <name type="scientific">Rhizophora mucronata</name>
    <name type="common">Asiatic mangrove</name>
    <dbReference type="NCBI Taxonomy" id="61149"/>
    <lineage>
        <taxon>Eukaryota</taxon>
        <taxon>Viridiplantae</taxon>
        <taxon>Streptophyta</taxon>
        <taxon>Embryophyta</taxon>
        <taxon>Tracheophyta</taxon>
        <taxon>Spermatophyta</taxon>
        <taxon>Magnoliopsida</taxon>
        <taxon>eudicotyledons</taxon>
        <taxon>Gunneridae</taxon>
        <taxon>Pentapetalae</taxon>
        <taxon>rosids</taxon>
        <taxon>fabids</taxon>
        <taxon>Malpighiales</taxon>
        <taxon>Rhizophoraceae</taxon>
        <taxon>Rhizophora</taxon>
    </lineage>
</organism>
<dbReference type="InterPro" id="IPR021325">
    <property type="entry name" value="CCB2/CCB4"/>
</dbReference>
<dbReference type="GO" id="GO:0010190">
    <property type="term" value="P:cytochrome b6f complex assembly"/>
    <property type="evidence" value="ECO:0007669"/>
    <property type="project" value="InterPro"/>
</dbReference>